<feature type="domain" description="Nudix hydrolase" evidence="3">
    <location>
        <begin position="1"/>
        <end position="127"/>
    </location>
</feature>
<dbReference type="PANTHER" id="PTHR43046">
    <property type="entry name" value="GDP-MANNOSE MANNOSYL HYDROLASE"/>
    <property type="match status" value="1"/>
</dbReference>
<name>A0A9E8NCM0_9BACT</name>
<reference evidence="4" key="1">
    <citation type="submission" date="2022-11" db="EMBL/GenBank/DDBJ databases">
        <title>Dyadobacter pollutisoli sp. nov., isolated from plastic dumped soil.</title>
        <authorList>
            <person name="Kim J.M."/>
            <person name="Kim K.R."/>
            <person name="Lee J.K."/>
            <person name="Hao L."/>
            <person name="Jeon C.O."/>
        </authorList>
    </citation>
    <scope>NUCLEOTIDE SEQUENCE</scope>
    <source>
        <strain evidence="4">U1</strain>
    </source>
</reference>
<dbReference type="PANTHER" id="PTHR43046:SF2">
    <property type="entry name" value="8-OXO-DGTP DIPHOSPHATASE-RELATED"/>
    <property type="match status" value="1"/>
</dbReference>
<keyword evidence="2" id="KW-0378">Hydrolase</keyword>
<dbReference type="Pfam" id="PF00293">
    <property type="entry name" value="NUDIX"/>
    <property type="match status" value="1"/>
</dbReference>
<dbReference type="PROSITE" id="PS51462">
    <property type="entry name" value="NUDIX"/>
    <property type="match status" value="1"/>
</dbReference>
<dbReference type="GO" id="GO:0016787">
    <property type="term" value="F:hydrolase activity"/>
    <property type="evidence" value="ECO:0007669"/>
    <property type="project" value="UniProtKB-KW"/>
</dbReference>
<keyword evidence="5" id="KW-1185">Reference proteome</keyword>
<sequence length="130" mass="14703">MIDKLAFIEIQDKKVLVARTRGRNVYYLPGGKRETGESDEQALTREIEEELTIKIDPASVEFYGTFLAQAHGQPQGVMVNMRCYAGLYSGEIAPSAEIEEVAWLSYADREKVSEVDKIIFDDLKARELLD</sequence>
<protein>
    <submittedName>
        <fullName evidence="4">NUDIX domain-containing protein</fullName>
    </submittedName>
</protein>
<dbReference type="RefSeq" id="WP_244824285.1">
    <property type="nucleotide sequence ID" value="NZ_CP112998.1"/>
</dbReference>
<dbReference type="EMBL" id="CP112998">
    <property type="protein sequence ID" value="WAC14209.1"/>
    <property type="molecule type" value="Genomic_DNA"/>
</dbReference>
<evidence type="ECO:0000256" key="1">
    <source>
        <dbReference type="ARBA" id="ARBA00001946"/>
    </source>
</evidence>
<evidence type="ECO:0000313" key="4">
    <source>
        <dbReference type="EMBL" id="WAC14209.1"/>
    </source>
</evidence>
<evidence type="ECO:0000313" key="5">
    <source>
        <dbReference type="Proteomes" id="UP001164653"/>
    </source>
</evidence>
<gene>
    <name evidence="4" type="ORF">ON006_09665</name>
</gene>
<dbReference type="PROSITE" id="PS00893">
    <property type="entry name" value="NUDIX_BOX"/>
    <property type="match status" value="1"/>
</dbReference>
<comment type="cofactor">
    <cofactor evidence="1">
        <name>Mg(2+)</name>
        <dbReference type="ChEBI" id="CHEBI:18420"/>
    </cofactor>
</comment>
<evidence type="ECO:0000259" key="3">
    <source>
        <dbReference type="PROSITE" id="PS51462"/>
    </source>
</evidence>
<dbReference type="Gene3D" id="3.90.79.10">
    <property type="entry name" value="Nucleoside Triphosphate Pyrophosphohydrolase"/>
    <property type="match status" value="1"/>
</dbReference>
<dbReference type="InterPro" id="IPR020084">
    <property type="entry name" value="NUDIX_hydrolase_CS"/>
</dbReference>
<dbReference type="AlphaFoldDB" id="A0A9E8NCM0"/>
<dbReference type="Proteomes" id="UP001164653">
    <property type="component" value="Chromosome"/>
</dbReference>
<dbReference type="KEGG" id="dpf:ON006_09665"/>
<dbReference type="SUPFAM" id="SSF55811">
    <property type="entry name" value="Nudix"/>
    <property type="match status" value="1"/>
</dbReference>
<dbReference type="CDD" id="cd04690">
    <property type="entry name" value="NUDIX_Hydrolase"/>
    <property type="match status" value="1"/>
</dbReference>
<proteinExistence type="predicted"/>
<dbReference type="InterPro" id="IPR015797">
    <property type="entry name" value="NUDIX_hydrolase-like_dom_sf"/>
</dbReference>
<dbReference type="InterPro" id="IPR000086">
    <property type="entry name" value="NUDIX_hydrolase_dom"/>
</dbReference>
<evidence type="ECO:0000256" key="2">
    <source>
        <dbReference type="ARBA" id="ARBA00022801"/>
    </source>
</evidence>
<accession>A0A9E8NCM0</accession>
<organism evidence="4 5">
    <name type="scientific">Dyadobacter pollutisoli</name>
    <dbReference type="NCBI Taxonomy" id="2910158"/>
    <lineage>
        <taxon>Bacteria</taxon>
        <taxon>Pseudomonadati</taxon>
        <taxon>Bacteroidota</taxon>
        <taxon>Cytophagia</taxon>
        <taxon>Cytophagales</taxon>
        <taxon>Spirosomataceae</taxon>
        <taxon>Dyadobacter</taxon>
    </lineage>
</organism>